<dbReference type="PANTHER" id="PTHR43409:SF7">
    <property type="entry name" value="BLL1977 PROTEIN"/>
    <property type="match status" value="1"/>
</dbReference>
<dbReference type="Proteomes" id="UP001143304">
    <property type="component" value="Unassembled WGS sequence"/>
</dbReference>
<protein>
    <submittedName>
        <fullName evidence="10">B12-binding domain-containing radical SAM protein</fullName>
    </submittedName>
</protein>
<dbReference type="Pfam" id="PF04055">
    <property type="entry name" value="Radical_SAM"/>
    <property type="match status" value="1"/>
</dbReference>
<feature type="domain" description="B12-binding" evidence="8">
    <location>
        <begin position="1"/>
        <end position="166"/>
    </location>
</feature>
<evidence type="ECO:0000259" key="8">
    <source>
        <dbReference type="PROSITE" id="PS51332"/>
    </source>
</evidence>
<dbReference type="CDD" id="cd01335">
    <property type="entry name" value="Radical_SAM"/>
    <property type="match status" value="1"/>
</dbReference>
<dbReference type="PANTHER" id="PTHR43409">
    <property type="entry name" value="ANAEROBIC MAGNESIUM-PROTOPORPHYRIN IX MONOMETHYL ESTER CYCLASE-RELATED"/>
    <property type="match status" value="1"/>
</dbReference>
<organism evidence="10 11">
    <name type="scientific">Candidatus Marimicrobium litorale</name>
    <dbReference type="NCBI Taxonomy" id="2518991"/>
    <lineage>
        <taxon>Bacteria</taxon>
        <taxon>Pseudomonadati</taxon>
        <taxon>Pseudomonadota</taxon>
        <taxon>Gammaproteobacteria</taxon>
        <taxon>Cellvibrionales</taxon>
        <taxon>Halieaceae</taxon>
        <taxon>Marimicrobium</taxon>
    </lineage>
</organism>
<evidence type="ECO:0000313" key="10">
    <source>
        <dbReference type="EMBL" id="MCX2976198.1"/>
    </source>
</evidence>
<dbReference type="InterPro" id="IPR006638">
    <property type="entry name" value="Elp3/MiaA/NifB-like_rSAM"/>
</dbReference>
<dbReference type="Gene3D" id="3.80.30.20">
    <property type="entry name" value="tm_1862 like domain"/>
    <property type="match status" value="1"/>
</dbReference>
<keyword evidence="5" id="KW-0479">Metal-binding</keyword>
<dbReference type="Gene3D" id="3.40.50.280">
    <property type="entry name" value="Cobalamin-binding domain"/>
    <property type="match status" value="1"/>
</dbReference>
<name>A0ABT3T1Q3_9GAMM</name>
<keyword evidence="11" id="KW-1185">Reference proteome</keyword>
<evidence type="ECO:0000256" key="6">
    <source>
        <dbReference type="ARBA" id="ARBA00023004"/>
    </source>
</evidence>
<dbReference type="RefSeq" id="WP_279247953.1">
    <property type="nucleotide sequence ID" value="NZ_SHNO01000001.1"/>
</dbReference>
<reference evidence="10" key="1">
    <citation type="submission" date="2019-02" db="EMBL/GenBank/DDBJ databases">
        <authorList>
            <person name="Li S.-H."/>
        </authorList>
    </citation>
    <scope>NUCLEOTIDE SEQUENCE</scope>
    <source>
        <strain evidence="10">IMCC11814</strain>
    </source>
</reference>
<dbReference type="SFLD" id="SFLDS00029">
    <property type="entry name" value="Radical_SAM"/>
    <property type="match status" value="1"/>
</dbReference>
<keyword evidence="6" id="KW-0408">Iron</keyword>
<evidence type="ECO:0000256" key="4">
    <source>
        <dbReference type="ARBA" id="ARBA00022691"/>
    </source>
</evidence>
<dbReference type="EMBL" id="SHNO01000001">
    <property type="protein sequence ID" value="MCX2976198.1"/>
    <property type="molecule type" value="Genomic_DNA"/>
</dbReference>
<dbReference type="PROSITE" id="PS51332">
    <property type="entry name" value="B12_BINDING"/>
    <property type="match status" value="1"/>
</dbReference>
<accession>A0ABT3T1Q3</accession>
<dbReference type="SMART" id="SM00729">
    <property type="entry name" value="Elp3"/>
    <property type="match status" value="1"/>
</dbReference>
<dbReference type="InterPro" id="IPR051198">
    <property type="entry name" value="BchE-like"/>
</dbReference>
<evidence type="ECO:0000256" key="5">
    <source>
        <dbReference type="ARBA" id="ARBA00022723"/>
    </source>
</evidence>
<dbReference type="InterPro" id="IPR006158">
    <property type="entry name" value="Cobalamin-bd"/>
</dbReference>
<evidence type="ECO:0000313" key="11">
    <source>
        <dbReference type="Proteomes" id="UP001143304"/>
    </source>
</evidence>
<dbReference type="InterPro" id="IPR023404">
    <property type="entry name" value="rSAM_horseshoe"/>
</dbReference>
<evidence type="ECO:0000256" key="7">
    <source>
        <dbReference type="ARBA" id="ARBA00023014"/>
    </source>
</evidence>
<sequence>MARIAIVKLFNGLNLAPAQLAGQLLAAGHEVKIIYFKETLALPTAEAGDYLELDYPGTGFVANGEEYSVDLYRPVSESEEQLLVEELRDFNPDCIGFTVFSGMIGLCGEISDSLRKFFDIPIIWGGSGPTLEPEKCIDYADLLCINEGEAVIVELADRLDANTGFTDIEGTWCKDNTEVIRNPDRSLMALDDLAMPDWSLDRYVYINEDKVERNYYPEVTRAYSIMTQRGCPFSCHFCIESKYQDMFGRKNSLRRKSMDLILEELKWAKENLPIKKVMFYDDVFTVHPRWLGEFLPRYREEIGLPFWCYSYPTTHDRELLGKLKDAGCVAITMGVQSGSERILRDYFNRPTKTERVIEAAQEIVDTGITGFYDLITRVDFETVDDMEETFEFLLKFPIQMNTFMLPNMTSYPNYQYSEDVIAAENAGTLNRPSEDEYEYYHHLYLLSRSTLPLSKIREIRGDPRYRENPTLMKEYFDHQPVMNFTDPVAHRERQAV</sequence>
<dbReference type="InterPro" id="IPR007197">
    <property type="entry name" value="rSAM"/>
</dbReference>
<dbReference type="SUPFAM" id="SSF102114">
    <property type="entry name" value="Radical SAM enzymes"/>
    <property type="match status" value="1"/>
</dbReference>
<comment type="caution">
    <text evidence="10">The sequence shown here is derived from an EMBL/GenBank/DDBJ whole genome shotgun (WGS) entry which is preliminary data.</text>
</comment>
<keyword evidence="2" id="KW-0489">Methyltransferase</keyword>
<gene>
    <name evidence="10" type="ORF">EYC82_02360</name>
</gene>
<evidence type="ECO:0000259" key="9">
    <source>
        <dbReference type="PROSITE" id="PS51918"/>
    </source>
</evidence>
<dbReference type="PROSITE" id="PS51918">
    <property type="entry name" value="RADICAL_SAM"/>
    <property type="match status" value="1"/>
</dbReference>
<evidence type="ECO:0000256" key="2">
    <source>
        <dbReference type="ARBA" id="ARBA00022603"/>
    </source>
</evidence>
<dbReference type="Pfam" id="PF02310">
    <property type="entry name" value="B12-binding"/>
    <property type="match status" value="1"/>
</dbReference>
<keyword evidence="4" id="KW-0949">S-adenosyl-L-methionine</keyword>
<keyword evidence="3" id="KW-0808">Transferase</keyword>
<dbReference type="InterPro" id="IPR058240">
    <property type="entry name" value="rSAM_sf"/>
</dbReference>
<feature type="domain" description="Radical SAM core" evidence="9">
    <location>
        <begin position="215"/>
        <end position="462"/>
    </location>
</feature>
<dbReference type="InterPro" id="IPR034466">
    <property type="entry name" value="Methyltransferase_Class_B"/>
</dbReference>
<dbReference type="SFLD" id="SFLDG01123">
    <property type="entry name" value="methyltransferase_(Class_B)"/>
    <property type="match status" value="1"/>
</dbReference>
<evidence type="ECO:0000256" key="3">
    <source>
        <dbReference type="ARBA" id="ARBA00022679"/>
    </source>
</evidence>
<dbReference type="SFLD" id="SFLDG01082">
    <property type="entry name" value="B12-binding_domain_containing"/>
    <property type="match status" value="1"/>
</dbReference>
<keyword evidence="7" id="KW-0411">Iron-sulfur</keyword>
<proteinExistence type="predicted"/>
<comment type="cofactor">
    <cofactor evidence="1">
        <name>[4Fe-4S] cluster</name>
        <dbReference type="ChEBI" id="CHEBI:49883"/>
    </cofactor>
</comment>
<evidence type="ECO:0000256" key="1">
    <source>
        <dbReference type="ARBA" id="ARBA00001966"/>
    </source>
</evidence>